<dbReference type="SUPFAM" id="SSF51182">
    <property type="entry name" value="RmlC-like cupins"/>
    <property type="match status" value="1"/>
</dbReference>
<comment type="similarity">
    <text evidence="3">Belongs to the homogentisate dioxygenase family.</text>
</comment>
<evidence type="ECO:0000256" key="4">
    <source>
        <dbReference type="ARBA" id="ARBA00013127"/>
    </source>
</evidence>
<keyword evidence="6" id="KW-0223">Dioxygenase</keyword>
<dbReference type="InterPro" id="IPR046451">
    <property type="entry name" value="HgmA_C"/>
</dbReference>
<evidence type="ECO:0000256" key="8">
    <source>
        <dbReference type="ARBA" id="ARBA00023004"/>
    </source>
</evidence>
<reference evidence="13" key="2">
    <citation type="journal article" date="2023" name="IMA Fungus">
        <title>Comparative genomic study of the Penicillium genus elucidates a diverse pangenome and 15 lateral gene transfer events.</title>
        <authorList>
            <person name="Petersen C."/>
            <person name="Sorensen T."/>
            <person name="Nielsen M.R."/>
            <person name="Sondergaard T.E."/>
            <person name="Sorensen J.L."/>
            <person name="Fitzpatrick D.A."/>
            <person name="Frisvad J.C."/>
            <person name="Nielsen K.L."/>
        </authorList>
    </citation>
    <scope>NUCLEOTIDE SEQUENCE</scope>
    <source>
        <strain evidence="13">IBT 29864</strain>
    </source>
</reference>
<dbReference type="AlphaFoldDB" id="A0A9W9RRB4"/>
<dbReference type="GO" id="GO:0006570">
    <property type="term" value="P:tyrosine metabolic process"/>
    <property type="evidence" value="ECO:0007669"/>
    <property type="project" value="InterPro"/>
</dbReference>
<evidence type="ECO:0000313" key="14">
    <source>
        <dbReference type="Proteomes" id="UP001147782"/>
    </source>
</evidence>
<evidence type="ECO:0000256" key="10">
    <source>
        <dbReference type="PIRSR" id="PIRSR605708-2"/>
    </source>
</evidence>
<dbReference type="InterPro" id="IPR005708">
    <property type="entry name" value="Homogentis_dOase"/>
</dbReference>
<dbReference type="GO" id="GO:0004411">
    <property type="term" value="F:homogentisate 1,2-dioxygenase activity"/>
    <property type="evidence" value="ECO:0007669"/>
    <property type="project" value="UniProtKB-EC"/>
</dbReference>
<evidence type="ECO:0000313" key="13">
    <source>
        <dbReference type="EMBL" id="KAJ5364970.1"/>
    </source>
</evidence>
<dbReference type="InterPro" id="IPR011051">
    <property type="entry name" value="RmlC_Cupin_sf"/>
</dbReference>
<evidence type="ECO:0000256" key="3">
    <source>
        <dbReference type="ARBA" id="ARBA00007757"/>
    </source>
</evidence>
<dbReference type="CDD" id="cd07000">
    <property type="entry name" value="cupin_HGO_N"/>
    <property type="match status" value="1"/>
</dbReference>
<evidence type="ECO:0000256" key="2">
    <source>
        <dbReference type="ARBA" id="ARBA00004704"/>
    </source>
</evidence>
<feature type="binding site" evidence="10">
    <location>
        <position position="355"/>
    </location>
    <ligand>
        <name>homogentisate</name>
        <dbReference type="ChEBI" id="CHEBI:16169"/>
    </ligand>
</feature>
<comment type="cofactor">
    <cofactor evidence="1 10">
        <name>Fe cation</name>
        <dbReference type="ChEBI" id="CHEBI:24875"/>
    </cofactor>
</comment>
<dbReference type="Pfam" id="PF20510">
    <property type="entry name" value="HgmA_N"/>
    <property type="match status" value="1"/>
</dbReference>
<sequence length="442" mass="48781">MTTSTFKIDDNLKYLNGFNGFHQSEAVEGAIPSVINIPQKSSHGLYTERISGSSFTVPRKDSKQTWLYRLLPSTCHKDFSLLEANPFNFNNTLNLKYQYSPNRFTWAPVQIAEEADFLTGLQLIGGAGDPTMKQGLAYYAFTAGKSMPPNQAFYSADGDILLVPQKGTLDLRTEMGNLRVRSGEICVVPRGIRFHVSLPAGQVRGFALELFEGHFELPELGPIGSTGLANIRDFEIPTASFENSDVDTEIIAKFAGQMHHAMYQGSIFNVAGWSGTYYPFKYDLGKFNTIGSISYDHTDPSIFTVLTAPSSVPGEAVVDVAVLGSRWLVMEKTYRPPYFHRNTMSEFAFLIKGGFDVTPLPPQLEGLFSLANTMCAHGADAESWKQATEKVLVPEKIPPGNLGMLFESKYFIGLTETANKKLMKVPGRSAAFEKANIQLISD</sequence>
<keyword evidence="5 10" id="KW-0479">Metal-binding</keyword>
<accession>A0A9W9RRB4</accession>
<protein>
    <recommendedName>
        <fullName evidence="4">homogentisate 1,2-dioxygenase</fullName>
        <ecNumber evidence="4">1.13.11.5</ecNumber>
    </recommendedName>
</protein>
<dbReference type="Proteomes" id="UP001147782">
    <property type="component" value="Unassembled WGS sequence"/>
</dbReference>
<dbReference type="GO" id="GO:0046872">
    <property type="term" value="F:metal ion binding"/>
    <property type="evidence" value="ECO:0007669"/>
    <property type="project" value="UniProtKB-KW"/>
</dbReference>
<keyword evidence="8 10" id="KW-0408">Iron</keyword>
<name>A0A9W9RRB4_9EURO</name>
<gene>
    <name evidence="13" type="ORF">N7496_010683</name>
</gene>
<dbReference type="GeneID" id="81442775"/>
<dbReference type="Gene3D" id="2.60.120.10">
    <property type="entry name" value="Jelly Rolls"/>
    <property type="match status" value="1"/>
</dbReference>
<evidence type="ECO:0000256" key="1">
    <source>
        <dbReference type="ARBA" id="ARBA00001962"/>
    </source>
</evidence>
<feature type="active site" description="Proton acceptor" evidence="9">
    <location>
        <position position="297"/>
    </location>
</feature>
<feature type="binding site" evidence="10">
    <location>
        <position position="377"/>
    </location>
    <ligand>
        <name>homogentisate</name>
        <dbReference type="ChEBI" id="CHEBI:16169"/>
    </ligand>
</feature>
<evidence type="ECO:0000259" key="11">
    <source>
        <dbReference type="Pfam" id="PF04209"/>
    </source>
</evidence>
<evidence type="ECO:0000256" key="6">
    <source>
        <dbReference type="ARBA" id="ARBA00022964"/>
    </source>
</evidence>
<proteinExistence type="inferred from homology"/>
<feature type="domain" description="Homogentisate 1,2-dioxygenase N-terminal" evidence="12">
    <location>
        <begin position="13"/>
        <end position="284"/>
    </location>
</feature>
<dbReference type="InterPro" id="IPR014710">
    <property type="entry name" value="RmlC-like_jellyroll"/>
</dbReference>
<feature type="binding site" evidence="10">
    <location>
        <position position="340"/>
    </location>
    <ligand>
        <name>Fe cation</name>
        <dbReference type="ChEBI" id="CHEBI:24875"/>
    </ligand>
</feature>
<evidence type="ECO:0000256" key="9">
    <source>
        <dbReference type="PIRSR" id="PIRSR605708-1"/>
    </source>
</evidence>
<dbReference type="EMBL" id="JAPZBS010000008">
    <property type="protein sequence ID" value="KAJ5364970.1"/>
    <property type="molecule type" value="Genomic_DNA"/>
</dbReference>
<keyword evidence="14" id="KW-1185">Reference proteome</keyword>
<dbReference type="InterPro" id="IPR046452">
    <property type="entry name" value="HgmA_N"/>
</dbReference>
<comment type="caution">
    <text evidence="13">The sequence shown here is derived from an EMBL/GenBank/DDBJ whole genome shotgun (WGS) entry which is preliminary data.</text>
</comment>
<dbReference type="PANTHER" id="PTHR11056">
    <property type="entry name" value="HOMOGENTISATE 1,2-DIOXYGENASE"/>
    <property type="match status" value="1"/>
</dbReference>
<dbReference type="GO" id="GO:0005737">
    <property type="term" value="C:cytoplasm"/>
    <property type="evidence" value="ECO:0007669"/>
    <property type="project" value="TreeGrafter"/>
</dbReference>
<dbReference type="Pfam" id="PF04209">
    <property type="entry name" value="HgmA_C"/>
    <property type="match status" value="1"/>
</dbReference>
<feature type="domain" description="Homogentisate 1,2-dioxygenase C-terminal" evidence="11">
    <location>
        <begin position="286"/>
        <end position="421"/>
    </location>
</feature>
<dbReference type="RefSeq" id="XP_056552596.1">
    <property type="nucleotide sequence ID" value="XM_056703596.1"/>
</dbReference>
<feature type="binding site" evidence="10">
    <location>
        <position position="377"/>
    </location>
    <ligand>
        <name>Fe cation</name>
        <dbReference type="ChEBI" id="CHEBI:24875"/>
    </ligand>
</feature>
<comment type="pathway">
    <text evidence="2">Amino-acid degradation; L-phenylalanine degradation; acetoacetate and fumarate from L-phenylalanine: step 4/6.</text>
</comment>
<reference evidence="13" key="1">
    <citation type="submission" date="2022-11" db="EMBL/GenBank/DDBJ databases">
        <authorList>
            <person name="Petersen C."/>
        </authorList>
    </citation>
    <scope>NUCLEOTIDE SEQUENCE</scope>
    <source>
        <strain evidence="13">IBT 29864</strain>
    </source>
</reference>
<evidence type="ECO:0000259" key="12">
    <source>
        <dbReference type="Pfam" id="PF20510"/>
    </source>
</evidence>
<dbReference type="OrthoDB" id="4379436at2759"/>
<dbReference type="PANTHER" id="PTHR11056:SF0">
    <property type="entry name" value="HOMOGENTISATE 1,2-DIOXYGENASE"/>
    <property type="match status" value="1"/>
</dbReference>
<keyword evidence="7" id="KW-0560">Oxidoreductase</keyword>
<organism evidence="13 14">
    <name type="scientific">Penicillium cataractarum</name>
    <dbReference type="NCBI Taxonomy" id="2100454"/>
    <lineage>
        <taxon>Eukaryota</taxon>
        <taxon>Fungi</taxon>
        <taxon>Dikarya</taxon>
        <taxon>Ascomycota</taxon>
        <taxon>Pezizomycotina</taxon>
        <taxon>Eurotiomycetes</taxon>
        <taxon>Eurotiomycetidae</taxon>
        <taxon>Eurotiales</taxon>
        <taxon>Aspergillaceae</taxon>
        <taxon>Penicillium</taxon>
    </lineage>
</organism>
<evidence type="ECO:0000256" key="7">
    <source>
        <dbReference type="ARBA" id="ARBA00023002"/>
    </source>
</evidence>
<dbReference type="EC" id="1.13.11.5" evidence="4"/>
<evidence type="ECO:0000256" key="5">
    <source>
        <dbReference type="ARBA" id="ARBA00022723"/>
    </source>
</evidence>
<dbReference type="GO" id="GO:0006559">
    <property type="term" value="P:L-phenylalanine catabolic process"/>
    <property type="evidence" value="ECO:0007669"/>
    <property type="project" value="InterPro"/>
</dbReference>
<feature type="binding site" evidence="10">
    <location>
        <position position="346"/>
    </location>
    <ligand>
        <name>homogentisate</name>
        <dbReference type="ChEBI" id="CHEBI:16169"/>
    </ligand>
</feature>